<feature type="region of interest" description="Disordered" evidence="1">
    <location>
        <begin position="391"/>
        <end position="410"/>
    </location>
</feature>
<feature type="compositionally biased region" description="Low complexity" evidence="1">
    <location>
        <begin position="555"/>
        <end position="570"/>
    </location>
</feature>
<organism evidence="2">
    <name type="scientific">uncultured Caudovirales phage</name>
    <dbReference type="NCBI Taxonomy" id="2100421"/>
    <lineage>
        <taxon>Viruses</taxon>
        <taxon>Duplodnaviria</taxon>
        <taxon>Heunggongvirae</taxon>
        <taxon>Uroviricota</taxon>
        <taxon>Caudoviricetes</taxon>
        <taxon>Peduoviridae</taxon>
        <taxon>Maltschvirus</taxon>
        <taxon>Maltschvirus maltsch</taxon>
    </lineage>
</organism>
<accession>A0A6J5NCJ2</accession>
<gene>
    <name evidence="2" type="ORF">UFOVP654_41</name>
</gene>
<feature type="compositionally biased region" description="Gly residues" evidence="1">
    <location>
        <begin position="571"/>
        <end position="622"/>
    </location>
</feature>
<name>A0A6J5NCJ2_9CAUD</name>
<feature type="region of interest" description="Disordered" evidence="1">
    <location>
        <begin position="851"/>
        <end position="871"/>
    </location>
</feature>
<feature type="compositionally biased region" description="Gly residues" evidence="1">
    <location>
        <begin position="528"/>
        <end position="546"/>
    </location>
</feature>
<reference evidence="2" key="1">
    <citation type="submission" date="2020-04" db="EMBL/GenBank/DDBJ databases">
        <authorList>
            <person name="Chiriac C."/>
            <person name="Salcher M."/>
            <person name="Ghai R."/>
            <person name="Kavagutti S V."/>
        </authorList>
    </citation>
    <scope>NUCLEOTIDE SEQUENCE</scope>
</reference>
<evidence type="ECO:0000256" key="1">
    <source>
        <dbReference type="SAM" id="MobiDB-lite"/>
    </source>
</evidence>
<dbReference type="EMBL" id="LR796614">
    <property type="protein sequence ID" value="CAB4154895.1"/>
    <property type="molecule type" value="Genomic_DNA"/>
</dbReference>
<proteinExistence type="predicted"/>
<feature type="compositionally biased region" description="Gly residues" evidence="1">
    <location>
        <begin position="668"/>
        <end position="678"/>
    </location>
</feature>
<sequence length="871" mass="85715">MSLHALANHMAAQGRNNDSMLVHMTPKEVNGLHALAIANGGQLTINPETGLPEAGFLQDILPAIVGFGLDMFLPGLGETIGGAFGLSAAAGTGIAVGGLTGLATGNLSKGVMAGFGAYGGAGLAEGLMGAGASSVQNAAEAASSPGSAHGAFMPAEGVRETALASASPMDKLTAGFSATTQNPSALWDYAKGNWKYGIAAAAPALAGLSEEDQTVTKMPSTGMITPFVMNVKNLPLNNSSTSGQQKYLSHNVTPITPFKAANGGAVQHFRMGGINPEYTDSDIAYEMPDIAAQKALMRAQRQQQQAALDPAFVAPPEGEMGMQVVVYGPDGTMYGSPGAARQAGVTNYTMDRPTTDPYTQQFLDKAKTYKNTMTGESAKAFDYLMGNTRPTAQTTGRTSGSNSRGTVRAPVGMQTPAVPASAEGIQALADIVRGTGGSGGSGDARGVTTTAAAGDVNSYTNGALPAILGLQAVPAPVVNLSDSGYATAAQAESAQNQALAAQYGMYGNPSVGLGGEAGSSTGPNAGAVNGGESGGWGSRDAGGGTAAGPSGSNVGATSQGSAPGASASSAAGGGEGSGRGSGGDGGGGQGPGGMGRGGGMGGGGMGGDGGGGGGDGGGGGQARGGLNLHGHYYPPSYADGGVTGGGNIDLHVPINIGGGSTGAETFGGGFGGGNGIQQGGMPQQPGFGGLAGLLGQLQSQAPQAPQAFAQQATDEMAQQQQFMQPFGGINAQAPQQQQAMMQGLGKQNQAFGGAMGGTRYGAFAEGGVTGMADGGLGSLGGYSDGGRLLRGPGDGVSDSIPATIGQHQPARLADGEFVVPARIVSELGNGSTEAGARQLYAMMDRIQSGRKKTVGKNKVAANTRAAKHLPA</sequence>
<feature type="compositionally biased region" description="Polar residues" evidence="1">
    <location>
        <begin position="391"/>
        <end position="405"/>
    </location>
</feature>
<feature type="region of interest" description="Disordered" evidence="1">
    <location>
        <begin position="514"/>
        <end position="622"/>
    </location>
</feature>
<protein>
    <submittedName>
        <fullName evidence="2">Uncharacterized protein</fullName>
    </submittedName>
</protein>
<evidence type="ECO:0000313" key="2">
    <source>
        <dbReference type="EMBL" id="CAB4154895.1"/>
    </source>
</evidence>
<feature type="region of interest" description="Disordered" evidence="1">
    <location>
        <begin position="668"/>
        <end position="688"/>
    </location>
</feature>